<evidence type="ECO:0000313" key="1">
    <source>
        <dbReference type="EMBL" id="PKC06859.1"/>
    </source>
</evidence>
<comment type="caution">
    <text evidence="1">The sequence shown here is derived from an EMBL/GenBank/DDBJ whole genome shotgun (WGS) entry which is preliminary data.</text>
</comment>
<dbReference type="AlphaFoldDB" id="A0A2N0PJ55"/>
<reference evidence="1 2" key="2">
    <citation type="submission" date="2017-09" db="EMBL/GenBank/DDBJ databases">
        <title>Extensive intraspecific genome diversity in a model arbuscular mycorrhizal fungus.</title>
        <authorList>
            <person name="Chen E.C."/>
            <person name="Morin E."/>
            <person name="Beaudet D."/>
            <person name="Noel J."/>
            <person name="Ndikumana S."/>
            <person name="Charron P."/>
            <person name="St-Onge C."/>
            <person name="Giorgi J."/>
            <person name="Grigoriev I.V."/>
            <person name="Roux C."/>
            <person name="Martin F.M."/>
            <person name="Corradi N."/>
        </authorList>
    </citation>
    <scope>NUCLEOTIDE SEQUENCE [LARGE SCALE GENOMIC DNA]</scope>
    <source>
        <strain evidence="1 2">A5</strain>
    </source>
</reference>
<evidence type="ECO:0000313" key="2">
    <source>
        <dbReference type="Proteomes" id="UP000232722"/>
    </source>
</evidence>
<reference evidence="1 2" key="1">
    <citation type="submission" date="2016-04" db="EMBL/GenBank/DDBJ databases">
        <title>Genome analyses suggest a sexual origin of heterokaryosis in a supposedly ancient asexual fungus.</title>
        <authorList>
            <person name="Ropars J."/>
            <person name="Sedzielewska K."/>
            <person name="Noel J."/>
            <person name="Charron P."/>
            <person name="Farinelli L."/>
            <person name="Marton T."/>
            <person name="Kruger M."/>
            <person name="Pelin A."/>
            <person name="Brachmann A."/>
            <person name="Corradi N."/>
        </authorList>
    </citation>
    <scope>NUCLEOTIDE SEQUENCE [LARGE SCALE GENOMIC DNA]</scope>
    <source>
        <strain evidence="1 2">A5</strain>
    </source>
</reference>
<organism evidence="1 2">
    <name type="scientific">Rhizophagus irregularis</name>
    <dbReference type="NCBI Taxonomy" id="588596"/>
    <lineage>
        <taxon>Eukaryota</taxon>
        <taxon>Fungi</taxon>
        <taxon>Fungi incertae sedis</taxon>
        <taxon>Mucoromycota</taxon>
        <taxon>Glomeromycotina</taxon>
        <taxon>Glomeromycetes</taxon>
        <taxon>Glomerales</taxon>
        <taxon>Glomeraceae</taxon>
        <taxon>Rhizophagus</taxon>
    </lineage>
</organism>
<dbReference type="EMBL" id="LLXJ01000706">
    <property type="protein sequence ID" value="PKC06859.1"/>
    <property type="molecule type" value="Genomic_DNA"/>
</dbReference>
<sequence>MEFVPYDKFEDVEFITEGELIIKICDGVRPTIVVNAPEGYVELMKECCKKRPTADNLSKIFSVGGRLYYWKERFSNSTKIVKSQDIGPIVNNPSAVYH</sequence>
<accession>A0A2N0PJ55</accession>
<proteinExistence type="predicted"/>
<protein>
    <submittedName>
        <fullName evidence="1">Uncharacterized protein</fullName>
    </submittedName>
</protein>
<gene>
    <name evidence="1" type="ORF">RhiirA5_418990</name>
</gene>
<name>A0A2N0PJ55_9GLOM</name>
<dbReference type="Proteomes" id="UP000232722">
    <property type="component" value="Unassembled WGS sequence"/>
</dbReference>